<dbReference type="EMBL" id="VCIW01000002">
    <property type="protein sequence ID" value="TLS53313.1"/>
    <property type="molecule type" value="Genomic_DNA"/>
</dbReference>
<evidence type="ECO:0000313" key="4">
    <source>
        <dbReference type="EMBL" id="TLS53313.1"/>
    </source>
</evidence>
<feature type="domain" description="DUF3502" evidence="3">
    <location>
        <begin position="443"/>
        <end position="511"/>
    </location>
</feature>
<evidence type="ECO:0000259" key="3">
    <source>
        <dbReference type="Pfam" id="PF12010"/>
    </source>
</evidence>
<feature type="region of interest" description="Disordered" evidence="1">
    <location>
        <begin position="31"/>
        <end position="63"/>
    </location>
</feature>
<organism evidence="4 5">
    <name type="scientific">Paenibacillus antri</name>
    <dbReference type="NCBI Taxonomy" id="2582848"/>
    <lineage>
        <taxon>Bacteria</taxon>
        <taxon>Bacillati</taxon>
        <taxon>Bacillota</taxon>
        <taxon>Bacilli</taxon>
        <taxon>Bacillales</taxon>
        <taxon>Paenibacillaceae</taxon>
        <taxon>Paenibacillus</taxon>
    </lineage>
</organism>
<keyword evidence="2" id="KW-0732">Signal</keyword>
<reference evidence="4 5" key="1">
    <citation type="submission" date="2019-05" db="EMBL/GenBank/DDBJ databases">
        <authorList>
            <person name="Narsing Rao M.P."/>
            <person name="Li W.J."/>
        </authorList>
    </citation>
    <scope>NUCLEOTIDE SEQUENCE [LARGE SCALE GENOMIC DNA]</scope>
    <source>
        <strain evidence="4 5">SYSU_K30003</strain>
    </source>
</reference>
<evidence type="ECO:0000256" key="2">
    <source>
        <dbReference type="SAM" id="SignalP"/>
    </source>
</evidence>
<feature type="chain" id="PRO_5039436789" evidence="2">
    <location>
        <begin position="25"/>
        <end position="516"/>
    </location>
</feature>
<dbReference type="SUPFAM" id="SSF53850">
    <property type="entry name" value="Periplasmic binding protein-like II"/>
    <property type="match status" value="1"/>
</dbReference>
<dbReference type="OrthoDB" id="7936627at2"/>
<name>A0A5R9GK48_9BACL</name>
<dbReference type="InterPro" id="IPR050490">
    <property type="entry name" value="Bact_solute-bd_prot1"/>
</dbReference>
<evidence type="ECO:0000313" key="5">
    <source>
        <dbReference type="Proteomes" id="UP000309676"/>
    </source>
</evidence>
<dbReference type="PANTHER" id="PTHR43649">
    <property type="entry name" value="ARABINOSE-BINDING PROTEIN-RELATED"/>
    <property type="match status" value="1"/>
</dbReference>
<dbReference type="InterPro" id="IPR022627">
    <property type="entry name" value="DUF3502"/>
</dbReference>
<gene>
    <name evidence="4" type="ORF">FE782_03295</name>
</gene>
<dbReference type="PANTHER" id="PTHR43649:SF17">
    <property type="entry name" value="ABC TRANSPORTER SOLUTE BINDING PROTEIN-SUGAR TRANSPORT"/>
    <property type="match status" value="1"/>
</dbReference>
<sequence length="516" mass="57178">MKQAIEKKKKVTWSTMLALCTALAAGLAGCSGSTAGTTDTPADKPADAAAPADKPADPPADAEPELEPVELTWYYPQNQAHVDQAEVNEAVNKITKEKLNATIKLMPVDFGTYEQKLNTIVASNEAIDIIWTSSWLFPFANNQRKGVFQPLDDLLKSHGQKLYDSMQEKFWNDAKIDGQIYAVPNYQISASRAGLVLQKRFVDKYNLDLSTIKKIEDIEPFLKQIKENEPGIVPFGTTRGFYSALIYGIDTKVPVYKNDPTHTVLPEVTKEKRENFKLAHSWYSQGLINEDAATLKSAADAYNKGNTAVWFDFTGKPGSEVEFSAAIGGEQVVLHPLAKAVFTGAGSTMNAISRTSKNPERAMMFLELVNTDKELYNLLVYGIEGKHYQKTTGEFIKTNPESGYFTNTDWVFGNIRNEYLPEGAPADKLEQTAAINDEAEVSPYNGFVFNTDPVKTETANVKAVNDEYYAALATGTLDPEEYLPIYEEKLEKAGAEVIRAEMQKQLNEWLAANGKK</sequence>
<evidence type="ECO:0000256" key="1">
    <source>
        <dbReference type="SAM" id="MobiDB-lite"/>
    </source>
</evidence>
<proteinExistence type="predicted"/>
<dbReference type="Gene3D" id="3.40.190.10">
    <property type="entry name" value="Periplasmic binding protein-like II"/>
    <property type="match status" value="1"/>
</dbReference>
<accession>A0A5R9GK48</accession>
<keyword evidence="5" id="KW-1185">Reference proteome</keyword>
<dbReference type="RefSeq" id="WP_138192491.1">
    <property type="nucleotide sequence ID" value="NZ_VCIW01000002.1"/>
</dbReference>
<dbReference type="Proteomes" id="UP000309676">
    <property type="component" value="Unassembled WGS sequence"/>
</dbReference>
<dbReference type="PROSITE" id="PS51257">
    <property type="entry name" value="PROKAR_LIPOPROTEIN"/>
    <property type="match status" value="1"/>
</dbReference>
<comment type="caution">
    <text evidence="4">The sequence shown here is derived from an EMBL/GenBank/DDBJ whole genome shotgun (WGS) entry which is preliminary data.</text>
</comment>
<dbReference type="Pfam" id="PF12010">
    <property type="entry name" value="DUF3502"/>
    <property type="match status" value="1"/>
</dbReference>
<feature type="signal peptide" evidence="2">
    <location>
        <begin position="1"/>
        <end position="24"/>
    </location>
</feature>
<feature type="compositionally biased region" description="Low complexity" evidence="1">
    <location>
        <begin position="31"/>
        <end position="40"/>
    </location>
</feature>
<dbReference type="AlphaFoldDB" id="A0A5R9GK48"/>
<protein>
    <submittedName>
        <fullName evidence="4">Extracellular solute-binding protein</fullName>
    </submittedName>
</protein>